<evidence type="ECO:0000256" key="4">
    <source>
        <dbReference type="ARBA" id="ARBA00022840"/>
    </source>
</evidence>
<evidence type="ECO:0000256" key="3">
    <source>
        <dbReference type="ARBA" id="ARBA00022741"/>
    </source>
</evidence>
<gene>
    <name evidence="9" type="ORF">ATL51_0198</name>
</gene>
<evidence type="ECO:0000256" key="5">
    <source>
        <dbReference type="ARBA" id="ARBA00032897"/>
    </source>
</evidence>
<dbReference type="GO" id="GO:0016301">
    <property type="term" value="F:kinase activity"/>
    <property type="evidence" value="ECO:0007669"/>
    <property type="project" value="InterPro"/>
</dbReference>
<feature type="domain" description="Zeta toxin" evidence="8">
    <location>
        <begin position="32"/>
        <end position="215"/>
    </location>
</feature>
<dbReference type="Proteomes" id="UP000232453">
    <property type="component" value="Unassembled WGS sequence"/>
</dbReference>
<proteinExistence type="inferred from homology"/>
<sequence>MSSDSDDVARYRLSEADNERIFRDLIIPTRLSGYQRQDRPVVVVLMAQPGAGKSKFAGEIRDALRTDGGAVEIDSDLYKPFHPQYAHLMKTDDQLMAAATRADGRVWMGKAQDYVRENRLHAIFHETAQDPSESMQTLRDYRAAGYQVAVIALGVHESQSQQGVLHRYQEQVNDRGSGRLTVPANAERSYRGIAEVAAQIDESGAADLVAVYRRTTDMTGPAYINRLATTGDWVERPQFAEALAAERNRPLDADEVRNFQTVQERLRATLPDDLQPWLRDVDRLAQTVLTTTEDVRSRYRAWDAARRHRHTPTVEHPASAVAQLQQRPLTHDEHARRSSRRGMRPR</sequence>
<comment type="similarity">
    <text evidence="1">Belongs to the zeta toxin family.</text>
</comment>
<dbReference type="Gene3D" id="3.40.50.300">
    <property type="entry name" value="P-loop containing nucleotide triphosphate hydrolases"/>
    <property type="match status" value="1"/>
</dbReference>
<dbReference type="InterPro" id="IPR027417">
    <property type="entry name" value="P-loop_NTPase"/>
</dbReference>
<keyword evidence="4" id="KW-0067">ATP-binding</keyword>
<accession>A0AA44UVD5</accession>
<evidence type="ECO:0000259" key="8">
    <source>
        <dbReference type="Pfam" id="PF06414"/>
    </source>
</evidence>
<dbReference type="RefSeq" id="WP_100877298.1">
    <property type="nucleotide sequence ID" value="NZ_JBEPFP010000145.1"/>
</dbReference>
<evidence type="ECO:0000256" key="7">
    <source>
        <dbReference type="SAM" id="MobiDB-lite"/>
    </source>
</evidence>
<dbReference type="EMBL" id="PHUJ01000002">
    <property type="protein sequence ID" value="PKB41236.1"/>
    <property type="molecule type" value="Genomic_DNA"/>
</dbReference>
<dbReference type="SUPFAM" id="SSF52540">
    <property type="entry name" value="P-loop containing nucleoside triphosphate hydrolases"/>
    <property type="match status" value="1"/>
</dbReference>
<dbReference type="InterPro" id="IPR010488">
    <property type="entry name" value="Zeta_toxin_domain"/>
</dbReference>
<keyword evidence="3" id="KW-0547">Nucleotide-binding</keyword>
<comment type="catalytic activity">
    <reaction evidence="6">
        <text>UDP-N-acetyl-alpha-D-glucosamine + ATP = UDP-N-acetyl-alpha-D-glucosamine 3'-phosphate + ADP + H(+)</text>
        <dbReference type="Rhea" id="RHEA:32671"/>
        <dbReference type="ChEBI" id="CHEBI:15378"/>
        <dbReference type="ChEBI" id="CHEBI:30616"/>
        <dbReference type="ChEBI" id="CHEBI:57705"/>
        <dbReference type="ChEBI" id="CHEBI:64353"/>
        <dbReference type="ChEBI" id="CHEBI:456216"/>
        <dbReference type="EC" id="2.7.1.176"/>
    </reaction>
</comment>
<comment type="caution">
    <text evidence="9">The sequence shown here is derived from an EMBL/GenBank/DDBJ whole genome shotgun (WGS) entry which is preliminary data.</text>
</comment>
<evidence type="ECO:0000256" key="6">
    <source>
        <dbReference type="ARBA" id="ARBA00048178"/>
    </source>
</evidence>
<feature type="compositionally biased region" description="Basic residues" evidence="7">
    <location>
        <begin position="337"/>
        <end position="346"/>
    </location>
</feature>
<evidence type="ECO:0000313" key="9">
    <source>
        <dbReference type="EMBL" id="PKB41236.1"/>
    </source>
</evidence>
<reference evidence="9 10" key="1">
    <citation type="submission" date="2017-11" db="EMBL/GenBank/DDBJ databases">
        <title>Sequencing the genomes of 1000 actinobacteria strains.</title>
        <authorList>
            <person name="Klenk H.-P."/>
        </authorList>
    </citation>
    <scope>NUCLEOTIDE SEQUENCE [LARGE SCALE GENOMIC DNA]</scope>
    <source>
        <strain evidence="9 10">DSM 44104</strain>
    </source>
</reference>
<organism evidence="9 10">
    <name type="scientific">Pseudonocardia alni</name>
    <name type="common">Amycolata alni</name>
    <dbReference type="NCBI Taxonomy" id="33907"/>
    <lineage>
        <taxon>Bacteria</taxon>
        <taxon>Bacillati</taxon>
        <taxon>Actinomycetota</taxon>
        <taxon>Actinomycetes</taxon>
        <taxon>Pseudonocardiales</taxon>
        <taxon>Pseudonocardiaceae</taxon>
        <taxon>Pseudonocardia</taxon>
    </lineage>
</organism>
<dbReference type="Pfam" id="PF06414">
    <property type="entry name" value="Zeta_toxin"/>
    <property type="match status" value="1"/>
</dbReference>
<dbReference type="GO" id="GO:0005524">
    <property type="term" value="F:ATP binding"/>
    <property type="evidence" value="ECO:0007669"/>
    <property type="project" value="UniProtKB-KW"/>
</dbReference>
<dbReference type="AlphaFoldDB" id="A0AA44UVD5"/>
<evidence type="ECO:0000256" key="2">
    <source>
        <dbReference type="ARBA" id="ARBA00011963"/>
    </source>
</evidence>
<name>A0AA44UVD5_PSEA5</name>
<protein>
    <recommendedName>
        <fullName evidence="5">UDP-N-acetylglucosamine kinase</fullName>
        <ecNumber evidence="2">2.7.1.176</ecNumber>
    </recommendedName>
    <alternativeName>
        <fullName evidence="5">UDP-N-acetylglucosamine kinase</fullName>
    </alternativeName>
</protein>
<dbReference type="EC" id="2.7.1.176" evidence="2"/>
<evidence type="ECO:0000256" key="1">
    <source>
        <dbReference type="ARBA" id="ARBA00009104"/>
    </source>
</evidence>
<evidence type="ECO:0000313" key="10">
    <source>
        <dbReference type="Proteomes" id="UP000232453"/>
    </source>
</evidence>
<feature type="region of interest" description="Disordered" evidence="7">
    <location>
        <begin position="307"/>
        <end position="346"/>
    </location>
</feature>